<dbReference type="RefSeq" id="WP_091241800.1">
    <property type="nucleotide sequence ID" value="NZ_FNAG01000004.1"/>
</dbReference>
<dbReference type="CDD" id="cd04301">
    <property type="entry name" value="NAT_SF"/>
    <property type="match status" value="1"/>
</dbReference>
<evidence type="ECO:0000313" key="5">
    <source>
        <dbReference type="Proteomes" id="UP000199603"/>
    </source>
</evidence>
<dbReference type="Gene3D" id="3.40.630.30">
    <property type="match status" value="1"/>
</dbReference>
<keyword evidence="5" id="KW-1185">Reference proteome</keyword>
<dbReference type="SUPFAM" id="SSF55729">
    <property type="entry name" value="Acyl-CoA N-acyltransferases (Nat)"/>
    <property type="match status" value="1"/>
</dbReference>
<dbReference type="InterPro" id="IPR000182">
    <property type="entry name" value="GNAT_dom"/>
</dbReference>
<reference evidence="4 5" key="1">
    <citation type="submission" date="2016-10" db="EMBL/GenBank/DDBJ databases">
        <authorList>
            <person name="de Groot N.N."/>
        </authorList>
    </citation>
    <scope>NUCLEOTIDE SEQUENCE [LARGE SCALE GENOMIC DNA]</scope>
    <source>
        <strain evidence="4 5">DSM 16957</strain>
    </source>
</reference>
<dbReference type="AlphaFoldDB" id="A0A1G6W417"/>
<keyword evidence="1 4" id="KW-0808">Transferase</keyword>
<feature type="domain" description="N-acetyltransferase" evidence="3">
    <location>
        <begin position="19"/>
        <end position="169"/>
    </location>
</feature>
<evidence type="ECO:0000313" key="4">
    <source>
        <dbReference type="EMBL" id="SDD60538.1"/>
    </source>
</evidence>
<dbReference type="GO" id="GO:0016747">
    <property type="term" value="F:acyltransferase activity, transferring groups other than amino-acyl groups"/>
    <property type="evidence" value="ECO:0007669"/>
    <property type="project" value="InterPro"/>
</dbReference>
<protein>
    <submittedName>
        <fullName evidence="4">Acetyltransferase (GNAT) family protein</fullName>
    </submittedName>
</protein>
<name>A0A1G6W417_9GAMM</name>
<organism evidence="4 5">
    <name type="scientific">Aquimonas voraii</name>
    <dbReference type="NCBI Taxonomy" id="265719"/>
    <lineage>
        <taxon>Bacteria</taxon>
        <taxon>Pseudomonadati</taxon>
        <taxon>Pseudomonadota</taxon>
        <taxon>Gammaproteobacteria</taxon>
        <taxon>Lysobacterales</taxon>
        <taxon>Lysobacteraceae</taxon>
        <taxon>Aquimonas</taxon>
    </lineage>
</organism>
<dbReference type="InterPro" id="IPR016181">
    <property type="entry name" value="Acyl_CoA_acyltransferase"/>
</dbReference>
<proteinExistence type="predicted"/>
<evidence type="ECO:0000259" key="3">
    <source>
        <dbReference type="PROSITE" id="PS51186"/>
    </source>
</evidence>
<evidence type="ECO:0000256" key="2">
    <source>
        <dbReference type="ARBA" id="ARBA00023315"/>
    </source>
</evidence>
<dbReference type="OrthoDB" id="336415at2"/>
<keyword evidence="2" id="KW-0012">Acyltransferase</keyword>
<dbReference type="InterPro" id="IPR050832">
    <property type="entry name" value="Bact_Acetyltransf"/>
</dbReference>
<dbReference type="EMBL" id="FNAG01000004">
    <property type="protein sequence ID" value="SDD60538.1"/>
    <property type="molecule type" value="Genomic_DNA"/>
</dbReference>
<dbReference type="Pfam" id="PF00583">
    <property type="entry name" value="Acetyltransf_1"/>
    <property type="match status" value="1"/>
</dbReference>
<dbReference type="Proteomes" id="UP000199603">
    <property type="component" value="Unassembled WGS sequence"/>
</dbReference>
<dbReference type="PANTHER" id="PTHR43877:SF1">
    <property type="entry name" value="ACETYLTRANSFERASE"/>
    <property type="match status" value="1"/>
</dbReference>
<sequence length="184" mass="20358">MSETTDSPQSVAPTSDYRITWLSAHRDLVPTLAAWHYDAFRHYVPNWGVAAAAAELATHRLHELPCTLVAIGEEGEALGSVSLLLEDPPGGPEHAPWLANFFVRPDLRGRGIGRALMQRASCEAFDMGHAHLHLWTRDQAPYYERHGWERIGVVRLPVGPAILMRTRTHPNAPEPEPPAEDAAP</sequence>
<dbReference type="STRING" id="265719.SAMN04488509_104118"/>
<dbReference type="PANTHER" id="PTHR43877">
    <property type="entry name" value="AMINOALKYLPHOSPHONATE N-ACETYLTRANSFERASE-RELATED-RELATED"/>
    <property type="match status" value="1"/>
</dbReference>
<dbReference type="PROSITE" id="PS51186">
    <property type="entry name" value="GNAT"/>
    <property type="match status" value="1"/>
</dbReference>
<evidence type="ECO:0000256" key="1">
    <source>
        <dbReference type="ARBA" id="ARBA00022679"/>
    </source>
</evidence>
<gene>
    <name evidence="4" type="ORF">SAMN04488509_104118</name>
</gene>
<accession>A0A1G6W417</accession>